<gene>
    <name evidence="2" type="ORF">E5988_13545</name>
</gene>
<keyword evidence="1" id="KW-0472">Membrane</keyword>
<organism evidence="2 3">
    <name type="scientific">Sphingomonas olei</name>
    <dbReference type="NCBI Taxonomy" id="1886787"/>
    <lineage>
        <taxon>Bacteria</taxon>
        <taxon>Pseudomonadati</taxon>
        <taxon>Pseudomonadota</taxon>
        <taxon>Alphaproteobacteria</taxon>
        <taxon>Sphingomonadales</taxon>
        <taxon>Sphingomonadaceae</taxon>
        <taxon>Sphingomonas</taxon>
    </lineage>
</organism>
<sequence length="80" mass="8216">MTDERVTETSTPNTTIIERRGGGGGMLIGLAVLLAVVVAAFFLFNQSKNDNMETRAISSAAKSVGDTADKAGAAIEGATK</sequence>
<comment type="caution">
    <text evidence="2">The sequence shown here is derived from an EMBL/GenBank/DDBJ whole genome shotgun (WGS) entry which is preliminary data.</text>
</comment>
<accession>A0ABY2QEF7</accession>
<keyword evidence="3" id="KW-1185">Reference proteome</keyword>
<reference evidence="2 3" key="1">
    <citation type="submission" date="2019-04" db="EMBL/GenBank/DDBJ databases">
        <title>Microbes associate with the intestines of laboratory mice.</title>
        <authorList>
            <person name="Navarre W."/>
            <person name="Wong E."/>
            <person name="Huang K.C."/>
            <person name="Tropini C."/>
            <person name="Ng K."/>
            <person name="Yu B."/>
        </authorList>
    </citation>
    <scope>NUCLEOTIDE SEQUENCE [LARGE SCALE GENOMIC DNA]</scope>
    <source>
        <strain evidence="2 3">NM83_B4-11</strain>
    </source>
</reference>
<protein>
    <submittedName>
        <fullName evidence="2">Uncharacterized protein</fullName>
    </submittedName>
</protein>
<evidence type="ECO:0000313" key="3">
    <source>
        <dbReference type="Proteomes" id="UP000308038"/>
    </source>
</evidence>
<evidence type="ECO:0000256" key="1">
    <source>
        <dbReference type="SAM" id="Phobius"/>
    </source>
</evidence>
<keyword evidence="1" id="KW-0812">Transmembrane</keyword>
<dbReference type="RefSeq" id="WP_046411634.1">
    <property type="nucleotide sequence ID" value="NZ_SSTI01000010.1"/>
</dbReference>
<dbReference type="EMBL" id="SSTI01000010">
    <property type="protein sequence ID" value="THG38612.1"/>
    <property type="molecule type" value="Genomic_DNA"/>
</dbReference>
<proteinExistence type="predicted"/>
<name>A0ABY2QEF7_9SPHN</name>
<evidence type="ECO:0000313" key="2">
    <source>
        <dbReference type="EMBL" id="THG38612.1"/>
    </source>
</evidence>
<feature type="transmembrane region" description="Helical" evidence="1">
    <location>
        <begin position="26"/>
        <end position="45"/>
    </location>
</feature>
<dbReference type="Proteomes" id="UP000308038">
    <property type="component" value="Unassembled WGS sequence"/>
</dbReference>
<keyword evidence="1" id="KW-1133">Transmembrane helix</keyword>